<keyword evidence="2 10" id="KW-0813">Transport</keyword>
<keyword evidence="9 10" id="KW-0170">Cobalt</keyword>
<evidence type="ECO:0000256" key="2">
    <source>
        <dbReference type="ARBA" id="ARBA00022448"/>
    </source>
</evidence>
<evidence type="ECO:0000313" key="11">
    <source>
        <dbReference type="EMBL" id="TWF79905.1"/>
    </source>
</evidence>
<evidence type="ECO:0000256" key="6">
    <source>
        <dbReference type="ARBA" id="ARBA00022989"/>
    </source>
</evidence>
<comment type="caution">
    <text evidence="10">Lacks conserved residue(s) required for the propagation of feature annotation.</text>
</comment>
<evidence type="ECO:0000256" key="4">
    <source>
        <dbReference type="ARBA" id="ARBA00022573"/>
    </source>
</evidence>
<sequence>MSRFSLVNWLLVLGVVLLAAVPIVIGSDTEFAGADGVAVERIDETDYRPWFAPLFEPSAETASGLFALQAAIGGGVLGYVFGVARTRRRNARRPADPPA</sequence>
<dbReference type="HAMAP" id="MF_00330">
    <property type="entry name" value="CbiN"/>
    <property type="match status" value="1"/>
</dbReference>
<keyword evidence="1 10" id="KW-0171">Cobalt transport</keyword>
<protein>
    <recommendedName>
        <fullName evidence="10">Cobalt transport protein CbiN</fullName>
    </recommendedName>
    <alternativeName>
        <fullName evidence="10">Energy-coupling factor transporter probable substrate-capture protein CbiN</fullName>
        <shortName evidence="10">ECF transporter S component CbiN</shortName>
    </alternativeName>
</protein>
<name>A0A561SYF4_9PSEU</name>
<keyword evidence="12" id="KW-1185">Reference proteome</keyword>
<comment type="pathway">
    <text evidence="10">Cofactor biosynthesis; adenosylcobalamin biosynthesis.</text>
</comment>
<dbReference type="Proteomes" id="UP000321261">
    <property type="component" value="Unassembled WGS sequence"/>
</dbReference>
<comment type="subunit">
    <text evidence="10">Forms an energy-coupling factor (ECF) transporter complex composed of an ATP-binding protein (A component, CbiO), a transmembrane protein (T component, CbiQ) and 2 possible substrate-capture proteins (S components, CbiM and CbiN) of unknown stoichimetry.</text>
</comment>
<dbReference type="EMBL" id="VIWU01000001">
    <property type="protein sequence ID" value="TWF79905.1"/>
    <property type="molecule type" value="Genomic_DNA"/>
</dbReference>
<organism evidence="11 12">
    <name type="scientific">Pseudonocardia hierapolitana</name>
    <dbReference type="NCBI Taxonomy" id="1128676"/>
    <lineage>
        <taxon>Bacteria</taxon>
        <taxon>Bacillati</taxon>
        <taxon>Actinomycetota</taxon>
        <taxon>Actinomycetes</taxon>
        <taxon>Pseudonocardiales</taxon>
        <taxon>Pseudonocardiaceae</taxon>
        <taxon>Pseudonocardia</taxon>
    </lineage>
</organism>
<dbReference type="GO" id="GO:0009236">
    <property type="term" value="P:cobalamin biosynthetic process"/>
    <property type="evidence" value="ECO:0007669"/>
    <property type="project" value="UniProtKB-UniRule"/>
</dbReference>
<comment type="similarity">
    <text evidence="10">Belongs to the CbiN family.</text>
</comment>
<dbReference type="InterPro" id="IPR003705">
    <property type="entry name" value="CbiN"/>
</dbReference>
<comment type="function">
    <text evidence="10">Part of the energy-coupling factor (ECF) transporter complex CbiMNOQ involved in cobalt import.</text>
</comment>
<keyword evidence="8 10" id="KW-0472">Membrane</keyword>
<evidence type="ECO:0000256" key="9">
    <source>
        <dbReference type="ARBA" id="ARBA00023285"/>
    </source>
</evidence>
<keyword evidence="7 10" id="KW-0406">Ion transport</keyword>
<dbReference type="RefSeq" id="WP_147258676.1">
    <property type="nucleotide sequence ID" value="NZ_VIWU01000001.1"/>
</dbReference>
<evidence type="ECO:0000256" key="10">
    <source>
        <dbReference type="HAMAP-Rule" id="MF_00330"/>
    </source>
</evidence>
<dbReference type="PANTHER" id="PTHR38662">
    <property type="entry name" value="COBALT TRANSPORT PROTEIN CBIN"/>
    <property type="match status" value="1"/>
</dbReference>
<evidence type="ECO:0000256" key="3">
    <source>
        <dbReference type="ARBA" id="ARBA00022475"/>
    </source>
</evidence>
<evidence type="ECO:0000256" key="7">
    <source>
        <dbReference type="ARBA" id="ARBA00023065"/>
    </source>
</evidence>
<accession>A0A561SYF4</accession>
<proteinExistence type="inferred from homology"/>
<dbReference type="GO" id="GO:0015087">
    <property type="term" value="F:cobalt ion transmembrane transporter activity"/>
    <property type="evidence" value="ECO:0007669"/>
    <property type="project" value="UniProtKB-UniRule"/>
</dbReference>
<comment type="caution">
    <text evidence="11">The sequence shown here is derived from an EMBL/GenBank/DDBJ whole genome shotgun (WGS) entry which is preliminary data.</text>
</comment>
<comment type="subcellular location">
    <subcellularLocation>
        <location evidence="10">Cell membrane</location>
        <topology evidence="10">Multi-pass membrane protein</topology>
    </subcellularLocation>
</comment>
<feature type="transmembrane region" description="Helical" evidence="10">
    <location>
        <begin position="64"/>
        <end position="84"/>
    </location>
</feature>
<evidence type="ECO:0000256" key="5">
    <source>
        <dbReference type="ARBA" id="ARBA00022692"/>
    </source>
</evidence>
<keyword evidence="4 10" id="KW-0169">Cobalamin biosynthesis</keyword>
<dbReference type="NCBIfam" id="NF002780">
    <property type="entry name" value="PRK02898.1"/>
    <property type="match status" value="1"/>
</dbReference>
<dbReference type="GO" id="GO:0005886">
    <property type="term" value="C:plasma membrane"/>
    <property type="evidence" value="ECO:0007669"/>
    <property type="project" value="UniProtKB-SubCell"/>
</dbReference>
<dbReference type="Pfam" id="PF02553">
    <property type="entry name" value="CbiN"/>
    <property type="match status" value="1"/>
</dbReference>
<dbReference type="PANTHER" id="PTHR38662:SF1">
    <property type="entry name" value="COBALT TRANSPORT PROTEIN CBIN"/>
    <property type="match status" value="1"/>
</dbReference>
<dbReference type="OrthoDB" id="1551318at2"/>
<keyword evidence="5 10" id="KW-0812">Transmembrane</keyword>
<gene>
    <name evidence="10" type="primary">cbiN</name>
    <name evidence="11" type="ORF">FHX44_115841</name>
</gene>
<dbReference type="UniPathway" id="UPA00148"/>
<dbReference type="AlphaFoldDB" id="A0A561SYF4"/>
<keyword evidence="3 10" id="KW-1003">Cell membrane</keyword>
<evidence type="ECO:0000313" key="12">
    <source>
        <dbReference type="Proteomes" id="UP000321261"/>
    </source>
</evidence>
<keyword evidence="6 10" id="KW-1133">Transmembrane helix</keyword>
<evidence type="ECO:0000256" key="8">
    <source>
        <dbReference type="ARBA" id="ARBA00023136"/>
    </source>
</evidence>
<reference evidence="11 12" key="1">
    <citation type="submission" date="2019-06" db="EMBL/GenBank/DDBJ databases">
        <title>Sequencing the genomes of 1000 actinobacteria strains.</title>
        <authorList>
            <person name="Klenk H.-P."/>
        </authorList>
    </citation>
    <scope>NUCLEOTIDE SEQUENCE [LARGE SCALE GENOMIC DNA]</scope>
    <source>
        <strain evidence="11 12">DSM 45671</strain>
    </source>
</reference>
<evidence type="ECO:0000256" key="1">
    <source>
        <dbReference type="ARBA" id="ARBA00022426"/>
    </source>
</evidence>